<keyword evidence="3" id="KW-1185">Reference proteome</keyword>
<proteinExistence type="predicted"/>
<feature type="region of interest" description="Disordered" evidence="1">
    <location>
        <begin position="51"/>
        <end position="79"/>
    </location>
</feature>
<reference evidence="2 3" key="1">
    <citation type="journal article" date="2012" name="Genome Biol.">
        <title>The genome of the polar eukaryotic microalga coccomyxa subellipsoidea reveals traits of cold adaptation.</title>
        <authorList>
            <person name="Blanc G."/>
            <person name="Agarkova I."/>
            <person name="Grimwood J."/>
            <person name="Kuo A."/>
            <person name="Brueggeman A."/>
            <person name="Dunigan D."/>
            <person name="Gurnon J."/>
            <person name="Ladunga I."/>
            <person name="Lindquist E."/>
            <person name="Lucas S."/>
            <person name="Pangilinan J."/>
            <person name="Proschold T."/>
            <person name="Salamov A."/>
            <person name="Schmutz J."/>
            <person name="Weeks D."/>
            <person name="Yamada T."/>
            <person name="Claverie J.M."/>
            <person name="Grigoriev I."/>
            <person name="Van Etten J."/>
            <person name="Lomsadze A."/>
            <person name="Borodovsky M."/>
        </authorList>
    </citation>
    <scope>NUCLEOTIDE SEQUENCE [LARGE SCALE GENOMIC DNA]</scope>
    <source>
        <strain evidence="2 3">C-169</strain>
    </source>
</reference>
<accession>I0Z165</accession>
<gene>
    <name evidence="2" type="ORF">COCSUDRAFT_52946</name>
</gene>
<sequence>MLLHFLVLKHAVSRLARSSASTLQLHYTLNAAQRAQQRPCQVDSGWAQPHLAPEQLPFPPSNPSPPGQGAHDDSGQQAQPSMHLVSHKFVLESNDVAETPRSIVAVQLLGPFSVRLGEAATFCWRLERVGSTGVVAEVASLVPYEAVADSDAWAPAAPRVSYVTLPSQAGSFVTVEAAWTAVSPGALPVPQLRLRDVAQKEVYDGASASIITCQA</sequence>
<dbReference type="OrthoDB" id="10256906at2759"/>
<dbReference type="Proteomes" id="UP000007264">
    <property type="component" value="Unassembled WGS sequence"/>
</dbReference>
<dbReference type="RefSeq" id="XP_005648928.1">
    <property type="nucleotide sequence ID" value="XM_005648871.1"/>
</dbReference>
<dbReference type="GeneID" id="17042981"/>
<organism evidence="2 3">
    <name type="scientific">Coccomyxa subellipsoidea (strain C-169)</name>
    <name type="common">Green microalga</name>
    <dbReference type="NCBI Taxonomy" id="574566"/>
    <lineage>
        <taxon>Eukaryota</taxon>
        <taxon>Viridiplantae</taxon>
        <taxon>Chlorophyta</taxon>
        <taxon>core chlorophytes</taxon>
        <taxon>Trebouxiophyceae</taxon>
        <taxon>Trebouxiophyceae incertae sedis</taxon>
        <taxon>Coccomyxaceae</taxon>
        <taxon>Coccomyxa</taxon>
        <taxon>Coccomyxa subellipsoidea</taxon>
    </lineage>
</organism>
<feature type="compositionally biased region" description="Pro residues" evidence="1">
    <location>
        <begin position="56"/>
        <end position="66"/>
    </location>
</feature>
<evidence type="ECO:0000256" key="1">
    <source>
        <dbReference type="SAM" id="MobiDB-lite"/>
    </source>
</evidence>
<evidence type="ECO:0000313" key="3">
    <source>
        <dbReference type="Proteomes" id="UP000007264"/>
    </source>
</evidence>
<name>I0Z165_COCSC</name>
<comment type="caution">
    <text evidence="2">The sequence shown here is derived from an EMBL/GenBank/DDBJ whole genome shotgun (WGS) entry which is preliminary data.</text>
</comment>
<dbReference type="AlphaFoldDB" id="I0Z165"/>
<evidence type="ECO:0000313" key="2">
    <source>
        <dbReference type="EMBL" id="EIE24384.1"/>
    </source>
</evidence>
<protein>
    <submittedName>
        <fullName evidence="2">Uncharacterized protein</fullName>
    </submittedName>
</protein>
<dbReference type="EMBL" id="AGSI01000005">
    <property type="protein sequence ID" value="EIE24384.1"/>
    <property type="molecule type" value="Genomic_DNA"/>
</dbReference>
<dbReference type="KEGG" id="csl:COCSUDRAFT_52946"/>